<keyword evidence="2" id="KW-0732">Signal</keyword>
<keyword evidence="4" id="KW-1185">Reference proteome</keyword>
<feature type="chain" id="PRO_5039898555" evidence="2">
    <location>
        <begin position="27"/>
        <end position="363"/>
    </location>
</feature>
<protein>
    <submittedName>
        <fullName evidence="3">Uncharacterized protein</fullName>
    </submittedName>
</protein>
<feature type="signal peptide" evidence="2">
    <location>
        <begin position="1"/>
        <end position="26"/>
    </location>
</feature>
<evidence type="ECO:0000256" key="2">
    <source>
        <dbReference type="SAM" id="SignalP"/>
    </source>
</evidence>
<proteinExistence type="predicted"/>
<dbReference type="AlphaFoldDB" id="A0A9J6BRI3"/>
<dbReference type="PANTHER" id="PTHR21253">
    <property type="entry name" value="F-BOX ONLY PROTEIN 11-RELATED"/>
    <property type="match status" value="1"/>
</dbReference>
<organism evidence="3 4">
    <name type="scientific">Polypedilum vanderplanki</name>
    <name type="common">Sleeping chironomid midge</name>
    <dbReference type="NCBI Taxonomy" id="319348"/>
    <lineage>
        <taxon>Eukaryota</taxon>
        <taxon>Metazoa</taxon>
        <taxon>Ecdysozoa</taxon>
        <taxon>Arthropoda</taxon>
        <taxon>Hexapoda</taxon>
        <taxon>Insecta</taxon>
        <taxon>Pterygota</taxon>
        <taxon>Neoptera</taxon>
        <taxon>Endopterygota</taxon>
        <taxon>Diptera</taxon>
        <taxon>Nematocera</taxon>
        <taxon>Chironomoidea</taxon>
        <taxon>Chironomidae</taxon>
        <taxon>Chironominae</taxon>
        <taxon>Polypedilum</taxon>
        <taxon>Polypedilum</taxon>
    </lineage>
</organism>
<sequence length="363" mass="42494">MKNKLLNFTICQALIVIGMSLLCVKCQEQKLSVTENVTVYDRSFHKVLSRRRRFLLWRPGSNVLLTASLVKPLAFRRPTGHNLIIEWDIFYPLPSSWRVPKKPKPKPPPPPPTTTELPIEPVESWTSPKEVWQPDGGWTNDVIAQINADNQKNAADRRIWQSPLNKQISDKQSNGIIKSQSFAPVSLKLNPLLDYNRPWQQSQLNRNDFNFNQRYFQSNRQLPLSFQSLPSPTSNMQQRRHNFVRKSRASNSFDGDDDEDWEHFYAHRDRRDLYERIQNISPLNSVFIRSCLLRTMCEVQHFLHPRGYSLLHDMLRVVFTIPIKDDMNDDYSNAMRANDQDCVEFYKDNCPVSLLALFLHTRN</sequence>
<name>A0A9J6BRI3_POLVA</name>
<dbReference type="Proteomes" id="UP001107558">
    <property type="component" value="Chromosome 3"/>
</dbReference>
<gene>
    <name evidence="3" type="ORF">PVAND_002546</name>
</gene>
<evidence type="ECO:0000313" key="4">
    <source>
        <dbReference type="Proteomes" id="UP001107558"/>
    </source>
</evidence>
<feature type="region of interest" description="Disordered" evidence="1">
    <location>
        <begin position="100"/>
        <end position="119"/>
    </location>
</feature>
<accession>A0A9J6BRI3</accession>
<dbReference type="OrthoDB" id="8180611at2759"/>
<dbReference type="PANTHER" id="PTHR21253:SF0">
    <property type="entry name" value="F-BOX ONLY PROTEIN 11-RELATED"/>
    <property type="match status" value="1"/>
</dbReference>
<evidence type="ECO:0000256" key="1">
    <source>
        <dbReference type="SAM" id="MobiDB-lite"/>
    </source>
</evidence>
<evidence type="ECO:0000313" key="3">
    <source>
        <dbReference type="EMBL" id="KAG5672415.1"/>
    </source>
</evidence>
<reference evidence="3" key="1">
    <citation type="submission" date="2021-03" db="EMBL/GenBank/DDBJ databases">
        <title>Chromosome level genome of the anhydrobiotic midge Polypedilum vanderplanki.</title>
        <authorList>
            <person name="Yoshida Y."/>
            <person name="Kikawada T."/>
            <person name="Gusev O."/>
        </authorList>
    </citation>
    <scope>NUCLEOTIDE SEQUENCE</scope>
    <source>
        <strain evidence="3">NIAS01</strain>
        <tissue evidence="3">Whole body or cell culture</tissue>
    </source>
</reference>
<comment type="caution">
    <text evidence="3">The sequence shown here is derived from an EMBL/GenBank/DDBJ whole genome shotgun (WGS) entry which is preliminary data.</text>
</comment>
<dbReference type="SMART" id="SM00718">
    <property type="entry name" value="DM4_12"/>
    <property type="match status" value="1"/>
</dbReference>
<dbReference type="Pfam" id="PF07841">
    <property type="entry name" value="DM4_12"/>
    <property type="match status" value="1"/>
</dbReference>
<dbReference type="EMBL" id="JADBJN010000003">
    <property type="protein sequence ID" value="KAG5672415.1"/>
    <property type="molecule type" value="Genomic_DNA"/>
</dbReference>
<dbReference type="InterPro" id="IPR006631">
    <property type="entry name" value="DM4_12"/>
</dbReference>